<organism evidence="1 2">
    <name type="scientific">Alkalilimnicola ehrlichii</name>
    <dbReference type="NCBI Taxonomy" id="351052"/>
    <lineage>
        <taxon>Bacteria</taxon>
        <taxon>Pseudomonadati</taxon>
        <taxon>Pseudomonadota</taxon>
        <taxon>Gammaproteobacteria</taxon>
        <taxon>Chromatiales</taxon>
        <taxon>Ectothiorhodospiraceae</taxon>
        <taxon>Alkalilimnicola</taxon>
    </lineage>
</organism>
<gene>
    <name evidence="1" type="ORF">CAL65_15355</name>
</gene>
<comment type="caution">
    <text evidence="1">The sequence shown here is derived from an EMBL/GenBank/DDBJ whole genome shotgun (WGS) entry which is preliminary data.</text>
</comment>
<sequence length="79" mass="8559">MFGKDTDLGTDLTKALQGMSFPANKDDVVKQAESNHADNELINMLKQLPPDVYQNIPDIVKRAASSDAAGSIAGKFTRH</sequence>
<evidence type="ECO:0008006" key="3">
    <source>
        <dbReference type="Google" id="ProtNLM"/>
    </source>
</evidence>
<accession>A0A3E0WQE2</accession>
<dbReference type="EMBL" id="NFZW01000016">
    <property type="protein sequence ID" value="RFA34413.1"/>
    <property type="molecule type" value="Genomic_DNA"/>
</dbReference>
<reference evidence="2" key="1">
    <citation type="submission" date="2017-05" db="EMBL/GenBank/DDBJ databases">
        <authorList>
            <person name="Sharma S."/>
            <person name="Sidhu C."/>
            <person name="Pinnaka A.K."/>
        </authorList>
    </citation>
    <scope>NUCLEOTIDE SEQUENCE [LARGE SCALE GENOMIC DNA]</scope>
    <source>
        <strain evidence="2">AK93</strain>
    </source>
</reference>
<keyword evidence="2" id="KW-1185">Reference proteome</keyword>
<dbReference type="InterPro" id="IPR021527">
    <property type="entry name" value="DUF2795"/>
</dbReference>
<evidence type="ECO:0000313" key="2">
    <source>
        <dbReference type="Proteomes" id="UP000256763"/>
    </source>
</evidence>
<dbReference type="Pfam" id="PF11387">
    <property type="entry name" value="DUF2795"/>
    <property type="match status" value="1"/>
</dbReference>
<dbReference type="OrthoDB" id="6161020at2"/>
<dbReference type="AlphaFoldDB" id="A0A3E0WQE2"/>
<proteinExistence type="predicted"/>
<evidence type="ECO:0000313" key="1">
    <source>
        <dbReference type="EMBL" id="RFA34413.1"/>
    </source>
</evidence>
<protein>
    <recommendedName>
        <fullName evidence="3">DUF2795 domain-containing protein</fullName>
    </recommendedName>
</protein>
<dbReference type="Proteomes" id="UP000256763">
    <property type="component" value="Unassembled WGS sequence"/>
</dbReference>
<name>A0A3E0WQE2_9GAMM</name>
<dbReference type="RefSeq" id="WP_116303010.1">
    <property type="nucleotide sequence ID" value="NZ_NFZV01000016.1"/>
</dbReference>